<evidence type="ECO:0000256" key="2">
    <source>
        <dbReference type="ARBA" id="ARBA00004481"/>
    </source>
</evidence>
<evidence type="ECO:0000256" key="7">
    <source>
        <dbReference type="ARBA" id="ARBA00023136"/>
    </source>
</evidence>
<keyword evidence="7 9" id="KW-0472">Membrane</keyword>
<feature type="region of interest" description="Disordered" evidence="8">
    <location>
        <begin position="1"/>
        <end position="39"/>
    </location>
</feature>
<dbReference type="GO" id="GO:0005765">
    <property type="term" value="C:lysosomal membrane"/>
    <property type="evidence" value="ECO:0007669"/>
    <property type="project" value="UniProtKB-SubCell"/>
</dbReference>
<evidence type="ECO:0000259" key="10">
    <source>
        <dbReference type="PROSITE" id="PS51837"/>
    </source>
</evidence>
<comment type="caution">
    <text evidence="11">The sequence shown here is derived from an EMBL/GenBank/DDBJ whole genome shotgun (WGS) entry which is preliminary data.</text>
</comment>
<dbReference type="SMART" id="SM00714">
    <property type="entry name" value="LITAF"/>
    <property type="match status" value="1"/>
</dbReference>
<evidence type="ECO:0000256" key="8">
    <source>
        <dbReference type="SAM" id="MobiDB-lite"/>
    </source>
</evidence>
<dbReference type="GO" id="GO:0008270">
    <property type="term" value="F:zinc ion binding"/>
    <property type="evidence" value="ECO:0007669"/>
    <property type="project" value="TreeGrafter"/>
</dbReference>
<keyword evidence="5" id="KW-0479">Metal-binding</keyword>
<evidence type="ECO:0000256" key="6">
    <source>
        <dbReference type="ARBA" id="ARBA00022833"/>
    </source>
</evidence>
<gene>
    <name evidence="11" type="ORF">HCN44_003520</name>
</gene>
<dbReference type="InterPro" id="IPR037519">
    <property type="entry name" value="LITAF_fam"/>
</dbReference>
<evidence type="ECO:0000313" key="12">
    <source>
        <dbReference type="Proteomes" id="UP000639338"/>
    </source>
</evidence>
<dbReference type="AlphaFoldDB" id="A0A834XIU4"/>
<dbReference type="GO" id="GO:0031902">
    <property type="term" value="C:late endosome membrane"/>
    <property type="evidence" value="ECO:0007669"/>
    <property type="project" value="UniProtKB-SubCell"/>
</dbReference>
<dbReference type="PANTHER" id="PTHR23292">
    <property type="entry name" value="LIPOPOLYSACCHARIDE-INDUCED TUMOR NECROSIS FACTOR-ALPHA FACTOR"/>
    <property type="match status" value="1"/>
</dbReference>
<reference evidence="11 12" key="1">
    <citation type="submission" date="2020-08" db="EMBL/GenBank/DDBJ databases">
        <title>Aphidius gifuensis genome sequencing and assembly.</title>
        <authorList>
            <person name="Du Z."/>
        </authorList>
    </citation>
    <scope>NUCLEOTIDE SEQUENCE [LARGE SCALE GENOMIC DNA]</scope>
    <source>
        <strain evidence="11">YNYX2018</strain>
        <tissue evidence="11">Adults</tissue>
    </source>
</reference>
<keyword evidence="12" id="KW-1185">Reference proteome</keyword>
<comment type="similarity">
    <text evidence="4">Belongs to the CDIP1/LITAF family.</text>
</comment>
<name>A0A834XIU4_APHGI</name>
<dbReference type="Pfam" id="PF10601">
    <property type="entry name" value="zf-LITAF-like"/>
    <property type="match status" value="1"/>
</dbReference>
<evidence type="ECO:0000256" key="4">
    <source>
        <dbReference type="ARBA" id="ARBA00005975"/>
    </source>
</evidence>
<keyword evidence="9" id="KW-1133">Transmembrane helix</keyword>
<dbReference type="EMBL" id="JACMRX010000006">
    <property type="protein sequence ID" value="KAF7987657.1"/>
    <property type="molecule type" value="Genomic_DNA"/>
</dbReference>
<accession>A0A834XIU4</accession>
<dbReference type="OrthoDB" id="4713066at2759"/>
<dbReference type="PANTHER" id="PTHR23292:SF6">
    <property type="entry name" value="FI16602P1-RELATED"/>
    <property type="match status" value="1"/>
</dbReference>
<evidence type="ECO:0000256" key="3">
    <source>
        <dbReference type="ARBA" id="ARBA00004630"/>
    </source>
</evidence>
<protein>
    <recommendedName>
        <fullName evidence="10">LITAF domain-containing protein</fullName>
    </recommendedName>
</protein>
<evidence type="ECO:0000256" key="9">
    <source>
        <dbReference type="SAM" id="Phobius"/>
    </source>
</evidence>
<evidence type="ECO:0000256" key="5">
    <source>
        <dbReference type="ARBA" id="ARBA00022723"/>
    </source>
</evidence>
<dbReference type="InterPro" id="IPR006629">
    <property type="entry name" value="LITAF"/>
</dbReference>
<dbReference type="PROSITE" id="PS51837">
    <property type="entry name" value="LITAF"/>
    <property type="match status" value="1"/>
</dbReference>
<feature type="compositionally biased region" description="Pro residues" evidence="8">
    <location>
        <begin position="1"/>
        <end position="18"/>
    </location>
</feature>
<keyword evidence="6" id="KW-0862">Zinc</keyword>
<keyword evidence="9" id="KW-0812">Transmembrane</keyword>
<proteinExistence type="inferred from homology"/>
<sequence>MYKNGPPPSYDQPPPSAPPSYFQSVGGVPPASPFTPAPTSTHTICPHCHAEIETATKTEPGMIAYVSGIVIALLGCVFGCCLIPCCIDECMDIHHTCPNCKAYLGRHGR</sequence>
<comment type="subcellular location">
    <subcellularLocation>
        <location evidence="2">Endosome membrane</location>
        <topology evidence="2">Peripheral membrane protein</topology>
    </subcellularLocation>
    <subcellularLocation>
        <location evidence="1">Late endosome membrane</location>
    </subcellularLocation>
    <subcellularLocation>
        <location evidence="3">Lysosome membrane</location>
        <topology evidence="3">Peripheral membrane protein</topology>
        <orientation evidence="3">Cytoplasmic side</orientation>
    </subcellularLocation>
</comment>
<evidence type="ECO:0000256" key="1">
    <source>
        <dbReference type="ARBA" id="ARBA00004414"/>
    </source>
</evidence>
<evidence type="ECO:0000313" key="11">
    <source>
        <dbReference type="EMBL" id="KAF7987657.1"/>
    </source>
</evidence>
<dbReference type="Proteomes" id="UP000639338">
    <property type="component" value="Unassembled WGS sequence"/>
</dbReference>
<feature type="transmembrane region" description="Helical" evidence="9">
    <location>
        <begin position="62"/>
        <end position="85"/>
    </location>
</feature>
<feature type="domain" description="LITAF" evidence="10">
    <location>
        <begin position="25"/>
        <end position="109"/>
    </location>
</feature>
<organism evidence="11 12">
    <name type="scientific">Aphidius gifuensis</name>
    <name type="common">Parasitoid wasp</name>
    <dbReference type="NCBI Taxonomy" id="684658"/>
    <lineage>
        <taxon>Eukaryota</taxon>
        <taxon>Metazoa</taxon>
        <taxon>Ecdysozoa</taxon>
        <taxon>Arthropoda</taxon>
        <taxon>Hexapoda</taxon>
        <taxon>Insecta</taxon>
        <taxon>Pterygota</taxon>
        <taxon>Neoptera</taxon>
        <taxon>Endopterygota</taxon>
        <taxon>Hymenoptera</taxon>
        <taxon>Apocrita</taxon>
        <taxon>Ichneumonoidea</taxon>
        <taxon>Braconidae</taxon>
        <taxon>Aphidiinae</taxon>
        <taxon>Aphidius</taxon>
    </lineage>
</organism>